<keyword evidence="3" id="KW-1185">Reference proteome</keyword>
<accession>A0A167VL64</accession>
<evidence type="ECO:0000313" key="2">
    <source>
        <dbReference type="EMBL" id="OAA62746.1"/>
    </source>
</evidence>
<feature type="compositionally biased region" description="Basic and acidic residues" evidence="1">
    <location>
        <begin position="10"/>
        <end position="21"/>
    </location>
</feature>
<dbReference type="EMBL" id="AZHD01000006">
    <property type="protein sequence ID" value="OAA62746.1"/>
    <property type="molecule type" value="Genomic_DNA"/>
</dbReference>
<organism evidence="2 3">
    <name type="scientific">Niveomyces insectorum RCEF 264</name>
    <dbReference type="NCBI Taxonomy" id="1081102"/>
    <lineage>
        <taxon>Eukaryota</taxon>
        <taxon>Fungi</taxon>
        <taxon>Dikarya</taxon>
        <taxon>Ascomycota</taxon>
        <taxon>Pezizomycotina</taxon>
        <taxon>Sordariomycetes</taxon>
        <taxon>Hypocreomycetidae</taxon>
        <taxon>Hypocreales</taxon>
        <taxon>Cordycipitaceae</taxon>
        <taxon>Niveomyces</taxon>
    </lineage>
</organism>
<proteinExistence type="predicted"/>
<comment type="caution">
    <text evidence="2">The sequence shown here is derived from an EMBL/GenBank/DDBJ whole genome shotgun (WGS) entry which is preliminary data.</text>
</comment>
<gene>
    <name evidence="2" type="ORF">SPI_04286</name>
</gene>
<evidence type="ECO:0000256" key="1">
    <source>
        <dbReference type="SAM" id="MobiDB-lite"/>
    </source>
</evidence>
<dbReference type="Gene3D" id="3.30.460.40">
    <property type="match status" value="1"/>
</dbReference>
<evidence type="ECO:0000313" key="3">
    <source>
        <dbReference type="Proteomes" id="UP000076874"/>
    </source>
</evidence>
<feature type="compositionally biased region" description="Low complexity" evidence="1">
    <location>
        <begin position="42"/>
        <end position="59"/>
    </location>
</feature>
<sequence>MGCGQSTARHGGDVELQERPRVARQRGNARGNVPVAAAGPSRAHFPGAPAAPHHAAARSAKPREHGRAAAAQHATAGPSRSAPPVISHEVMSSQTVGDAVRMISHSLNSSEYVLIGGIALQLLGSRRATADIDVLVPTGHAGRVAVTLGSTRDFGTDRQQSGRSRVWYNARNRKHYNVDIMEPGDIQQVFPSHGGAVIVQGSSRILAPELLLNYKCYSWSMRDKPQKKLNDSQDILFLLQYMISHGIHTSRRVVVHASDDFFFYEFLASYPHAQQLFREVGL</sequence>
<dbReference type="STRING" id="1081102.A0A167VL64"/>
<protein>
    <recommendedName>
        <fullName evidence="4">Nucleotidyl transferase AbiEii/AbiGii toxin family protein</fullName>
    </recommendedName>
</protein>
<dbReference type="InterPro" id="IPR043519">
    <property type="entry name" value="NT_sf"/>
</dbReference>
<dbReference type="SUPFAM" id="SSF81301">
    <property type="entry name" value="Nucleotidyltransferase"/>
    <property type="match status" value="1"/>
</dbReference>
<dbReference type="Proteomes" id="UP000076874">
    <property type="component" value="Unassembled WGS sequence"/>
</dbReference>
<feature type="region of interest" description="Disordered" evidence="1">
    <location>
        <begin position="1"/>
        <end position="85"/>
    </location>
</feature>
<dbReference type="OrthoDB" id="5151935at2759"/>
<name>A0A167VL64_9HYPO</name>
<evidence type="ECO:0008006" key="4">
    <source>
        <dbReference type="Google" id="ProtNLM"/>
    </source>
</evidence>
<reference evidence="2 3" key="1">
    <citation type="journal article" date="2016" name="Genome Biol. Evol.">
        <title>Divergent and convergent evolution of fungal pathogenicity.</title>
        <authorList>
            <person name="Shang Y."/>
            <person name="Xiao G."/>
            <person name="Zheng P."/>
            <person name="Cen K."/>
            <person name="Zhan S."/>
            <person name="Wang C."/>
        </authorList>
    </citation>
    <scope>NUCLEOTIDE SEQUENCE [LARGE SCALE GENOMIC DNA]</scope>
    <source>
        <strain evidence="2 3">RCEF 264</strain>
    </source>
</reference>
<dbReference type="AlphaFoldDB" id="A0A167VL64"/>